<evidence type="ECO:0000256" key="6">
    <source>
        <dbReference type="ARBA" id="ARBA00022454"/>
    </source>
</evidence>
<evidence type="ECO:0000256" key="5">
    <source>
        <dbReference type="ARBA" id="ARBA00014520"/>
    </source>
</evidence>
<feature type="compositionally biased region" description="Polar residues" evidence="17">
    <location>
        <begin position="139"/>
        <end position="152"/>
    </location>
</feature>
<evidence type="ECO:0000256" key="2">
    <source>
        <dbReference type="ARBA" id="ARBA00004186"/>
    </source>
</evidence>
<evidence type="ECO:0000256" key="17">
    <source>
        <dbReference type="SAM" id="MobiDB-lite"/>
    </source>
</evidence>
<evidence type="ECO:0000256" key="8">
    <source>
        <dbReference type="ARBA" id="ARBA00022618"/>
    </source>
</evidence>
<gene>
    <name evidence="18" type="primary">ASK1</name>
    <name evidence="18" type="ORF">IMSHALPRED_010644</name>
</gene>
<evidence type="ECO:0000256" key="15">
    <source>
        <dbReference type="ARBA" id="ARBA00023306"/>
    </source>
</evidence>
<proteinExistence type="inferred from homology"/>
<evidence type="ECO:0000256" key="3">
    <source>
        <dbReference type="ARBA" id="ARBA00004629"/>
    </source>
</evidence>
<dbReference type="EMBL" id="CAJPDT010000009">
    <property type="protein sequence ID" value="CAF9911936.1"/>
    <property type="molecule type" value="Genomic_DNA"/>
</dbReference>
<comment type="subcellular location">
    <subcellularLocation>
        <location evidence="3">Chromosome</location>
        <location evidence="3">Centromere</location>
        <location evidence="3">Kinetochore</location>
    </subcellularLocation>
    <subcellularLocation>
        <location evidence="2">Cytoplasm</location>
        <location evidence="2">Cytoskeleton</location>
        <location evidence="2">Spindle</location>
    </subcellularLocation>
    <subcellularLocation>
        <location evidence="1">Nucleus</location>
    </subcellularLocation>
</comment>
<feature type="region of interest" description="Disordered" evidence="17">
    <location>
        <begin position="377"/>
        <end position="403"/>
    </location>
</feature>
<feature type="compositionally biased region" description="Acidic residues" evidence="17">
    <location>
        <begin position="98"/>
        <end position="112"/>
    </location>
</feature>
<evidence type="ECO:0000256" key="1">
    <source>
        <dbReference type="ARBA" id="ARBA00004123"/>
    </source>
</evidence>
<evidence type="ECO:0000256" key="10">
    <source>
        <dbReference type="ARBA" id="ARBA00022776"/>
    </source>
</evidence>
<keyword evidence="12" id="KW-0995">Kinetochore</keyword>
<keyword evidence="9" id="KW-0493">Microtubule</keyword>
<name>A0A8H3ER94_9LECA</name>
<protein>
    <recommendedName>
        <fullName evidence="5">DASH complex subunit ASK1</fullName>
    </recommendedName>
</protein>
<feature type="region of interest" description="Disordered" evidence="17">
    <location>
        <begin position="93"/>
        <end position="215"/>
    </location>
</feature>
<dbReference type="GO" id="GO:0044732">
    <property type="term" value="C:mitotic spindle pole body"/>
    <property type="evidence" value="ECO:0007669"/>
    <property type="project" value="TreeGrafter"/>
</dbReference>
<keyword evidence="11" id="KW-0159">Chromosome partition</keyword>
<keyword evidence="10" id="KW-0498">Mitosis</keyword>
<sequence length="403" mass="44304">MSRQSTFAQRDANSNSTSAAQRNLTLTEELEKLEQSITLTLQEIDHNFSRAHRIVTTSILPVVEQYAEHSKNVWEGSKFWKQFFEASANVSLSGYEEPPADEDATTTEEDDATTTTPSTSTYNSPQPNTPSNQPYPDEQTLSPSPTHSTPRPQKQKRPIATAPYSSPYETLKRETLAASPSESTLPSTPRAAASPVPQSSPFAPPSTSHHTAHRTPANDVLLHRVLDKNWRIQATPHSTMRLPQHSKSFTDATPKPSTAKKGRGRAKDDYDLDSSPAVPAPQLHSEIFDTPARKSRIPGVSVLTPARGRTHSAAESGKGRKQQQIWDSDSDDDEGEMGVGMSPPKTMQFHVPQPRLLRTPAREASKRIVEDLLLTAGGNVTDDLEEDSPSVVQRARLGDEDTF</sequence>
<dbReference type="GO" id="GO:0072686">
    <property type="term" value="C:mitotic spindle"/>
    <property type="evidence" value="ECO:0007669"/>
    <property type="project" value="InterPro"/>
</dbReference>
<dbReference type="OrthoDB" id="5573898at2759"/>
<dbReference type="Pfam" id="PF08655">
    <property type="entry name" value="DASH_Ask1"/>
    <property type="match status" value="1"/>
</dbReference>
<dbReference type="GO" id="GO:0042729">
    <property type="term" value="C:DASH complex"/>
    <property type="evidence" value="ECO:0007669"/>
    <property type="project" value="InterPro"/>
</dbReference>
<evidence type="ECO:0000256" key="9">
    <source>
        <dbReference type="ARBA" id="ARBA00022701"/>
    </source>
</evidence>
<evidence type="ECO:0000256" key="16">
    <source>
        <dbReference type="ARBA" id="ARBA00023328"/>
    </source>
</evidence>
<keyword evidence="6" id="KW-0158">Chromosome</keyword>
<keyword evidence="8" id="KW-0132">Cell division</keyword>
<keyword evidence="13" id="KW-0206">Cytoskeleton</keyword>
<organism evidence="18 19">
    <name type="scientific">Imshaugia aleurites</name>
    <dbReference type="NCBI Taxonomy" id="172621"/>
    <lineage>
        <taxon>Eukaryota</taxon>
        <taxon>Fungi</taxon>
        <taxon>Dikarya</taxon>
        <taxon>Ascomycota</taxon>
        <taxon>Pezizomycotina</taxon>
        <taxon>Lecanoromycetes</taxon>
        <taxon>OSLEUM clade</taxon>
        <taxon>Lecanoromycetidae</taxon>
        <taxon>Lecanorales</taxon>
        <taxon>Lecanorineae</taxon>
        <taxon>Parmeliaceae</taxon>
        <taxon>Imshaugia</taxon>
    </lineage>
</organism>
<dbReference type="Proteomes" id="UP000664534">
    <property type="component" value="Unassembled WGS sequence"/>
</dbReference>
<evidence type="ECO:0000256" key="14">
    <source>
        <dbReference type="ARBA" id="ARBA00023242"/>
    </source>
</evidence>
<evidence type="ECO:0000256" key="11">
    <source>
        <dbReference type="ARBA" id="ARBA00022829"/>
    </source>
</evidence>
<dbReference type="GO" id="GO:0008608">
    <property type="term" value="P:attachment of spindle microtubules to kinetochore"/>
    <property type="evidence" value="ECO:0007669"/>
    <property type="project" value="InterPro"/>
</dbReference>
<keyword evidence="15" id="KW-0131">Cell cycle</keyword>
<dbReference type="GO" id="GO:0005874">
    <property type="term" value="C:microtubule"/>
    <property type="evidence" value="ECO:0007669"/>
    <property type="project" value="UniProtKB-KW"/>
</dbReference>
<comment type="similarity">
    <text evidence="4">Belongs to the DASH complex ASK1 family.</text>
</comment>
<evidence type="ECO:0000256" key="4">
    <source>
        <dbReference type="ARBA" id="ARBA00010731"/>
    </source>
</evidence>
<keyword evidence="19" id="KW-1185">Reference proteome</keyword>
<feature type="compositionally biased region" description="Polar residues" evidence="17">
    <location>
        <begin position="178"/>
        <end position="187"/>
    </location>
</feature>
<evidence type="ECO:0000313" key="18">
    <source>
        <dbReference type="EMBL" id="CAF9911936.1"/>
    </source>
</evidence>
<evidence type="ECO:0000256" key="7">
    <source>
        <dbReference type="ARBA" id="ARBA00022490"/>
    </source>
</evidence>
<keyword evidence="14" id="KW-0539">Nucleus</keyword>
<keyword evidence="16" id="KW-0137">Centromere</keyword>
<reference evidence="18" key="1">
    <citation type="submission" date="2021-03" db="EMBL/GenBank/DDBJ databases">
        <authorList>
            <person name="Tagirdzhanova G."/>
        </authorList>
    </citation>
    <scope>NUCLEOTIDE SEQUENCE</scope>
</reference>
<dbReference type="GO" id="GO:0051301">
    <property type="term" value="P:cell division"/>
    <property type="evidence" value="ECO:0007669"/>
    <property type="project" value="UniProtKB-KW"/>
</dbReference>
<keyword evidence="7" id="KW-0963">Cytoplasm</keyword>
<feature type="region of interest" description="Disordered" evidence="17">
    <location>
        <begin position="1"/>
        <end position="20"/>
    </location>
</feature>
<evidence type="ECO:0000313" key="19">
    <source>
        <dbReference type="Proteomes" id="UP000664534"/>
    </source>
</evidence>
<dbReference type="AlphaFoldDB" id="A0A8H3ER94"/>
<dbReference type="PANTHER" id="PTHR28200">
    <property type="entry name" value="DASH COMPLEX SUBUNIT ASK1"/>
    <property type="match status" value="1"/>
</dbReference>
<feature type="region of interest" description="Disordered" evidence="17">
    <location>
        <begin position="307"/>
        <end position="353"/>
    </location>
</feature>
<dbReference type="PANTHER" id="PTHR28200:SF1">
    <property type="entry name" value="DASH COMPLEX SUBUNIT ASK1"/>
    <property type="match status" value="1"/>
</dbReference>
<feature type="compositionally biased region" description="Low complexity" evidence="17">
    <location>
        <begin position="113"/>
        <end position="136"/>
    </location>
</feature>
<evidence type="ECO:0000256" key="13">
    <source>
        <dbReference type="ARBA" id="ARBA00023212"/>
    </source>
</evidence>
<evidence type="ECO:0000256" key="12">
    <source>
        <dbReference type="ARBA" id="ARBA00022838"/>
    </source>
</evidence>
<comment type="caution">
    <text evidence="18">The sequence shown here is derived from an EMBL/GenBank/DDBJ whole genome shotgun (WGS) entry which is preliminary data.</text>
</comment>
<dbReference type="InterPro" id="IPR013964">
    <property type="entry name" value="DASH_Ask1"/>
</dbReference>
<accession>A0A8H3ER94</accession>
<feature type="region of interest" description="Disordered" evidence="17">
    <location>
        <begin position="235"/>
        <end position="282"/>
    </location>
</feature>
<feature type="compositionally biased region" description="Polar residues" evidence="17">
    <location>
        <begin position="196"/>
        <end position="209"/>
    </location>
</feature>